<accession>A0A0G0Q256</accession>
<evidence type="ECO:0000256" key="4">
    <source>
        <dbReference type="ARBA" id="ARBA00022692"/>
    </source>
</evidence>
<evidence type="ECO:0000313" key="8">
    <source>
        <dbReference type="EMBL" id="KKR04515.1"/>
    </source>
</evidence>
<keyword evidence="4 7" id="KW-0812">Transmembrane</keyword>
<keyword evidence="3" id="KW-1003">Cell membrane</keyword>
<evidence type="ECO:0000256" key="7">
    <source>
        <dbReference type="SAM" id="Phobius"/>
    </source>
</evidence>
<evidence type="ECO:0000256" key="1">
    <source>
        <dbReference type="ARBA" id="ARBA00004651"/>
    </source>
</evidence>
<dbReference type="AlphaFoldDB" id="A0A0G0Q256"/>
<organism evidence="8 9">
    <name type="scientific">Candidatus Uhrbacteria bacterium GW2011_GWF2_39_13</name>
    <dbReference type="NCBI Taxonomy" id="1618995"/>
    <lineage>
        <taxon>Bacteria</taxon>
        <taxon>Candidatus Uhriibacteriota</taxon>
    </lineage>
</organism>
<dbReference type="PANTHER" id="PTHR33452:SF1">
    <property type="entry name" value="INNER MEMBRANE PROTEIN YPHA-RELATED"/>
    <property type="match status" value="1"/>
</dbReference>
<evidence type="ECO:0000256" key="5">
    <source>
        <dbReference type="ARBA" id="ARBA00022989"/>
    </source>
</evidence>
<evidence type="ECO:0000256" key="6">
    <source>
        <dbReference type="ARBA" id="ARBA00023136"/>
    </source>
</evidence>
<feature type="transmembrane region" description="Helical" evidence="7">
    <location>
        <begin position="126"/>
        <end position="151"/>
    </location>
</feature>
<name>A0A0G0Q256_9BACT</name>
<evidence type="ECO:0000256" key="3">
    <source>
        <dbReference type="ARBA" id="ARBA00022475"/>
    </source>
</evidence>
<feature type="transmembrane region" description="Helical" evidence="7">
    <location>
        <begin position="77"/>
        <end position="95"/>
    </location>
</feature>
<gene>
    <name evidence="8" type="ORF">UT30_C0006G0009</name>
</gene>
<proteinExistence type="inferred from homology"/>
<dbReference type="EMBL" id="LBWG01000006">
    <property type="protein sequence ID" value="KKR04515.1"/>
    <property type="molecule type" value="Genomic_DNA"/>
</dbReference>
<feature type="transmembrane region" description="Helical" evidence="7">
    <location>
        <begin position="21"/>
        <end position="39"/>
    </location>
</feature>
<evidence type="ECO:0000256" key="2">
    <source>
        <dbReference type="ARBA" id="ARBA00006679"/>
    </source>
</evidence>
<protein>
    <submittedName>
        <fullName evidence="8">DoxX family protein</fullName>
    </submittedName>
</protein>
<sequence length="167" mass="18762">MRKSTSLDVFIKGSYLGGISWALIILRLVMGILFFVAGWSKLMIDDGWSAAGYLQQATGPFASWFQSLAGNVVVNQLNIWGLLLIGLSLFFGLFIRPAAFFGILIMLLYYFSDFVGNTAYGLIDKHIVYAAVLFLFFVGGFGHIFGIDGLIERRLDQRHKWIRVFFG</sequence>
<feature type="transmembrane region" description="Helical" evidence="7">
    <location>
        <begin position="100"/>
        <end position="120"/>
    </location>
</feature>
<keyword evidence="5 7" id="KW-1133">Transmembrane helix</keyword>
<dbReference type="Pfam" id="PF07681">
    <property type="entry name" value="DoxX"/>
    <property type="match status" value="1"/>
</dbReference>
<dbReference type="PANTHER" id="PTHR33452">
    <property type="entry name" value="OXIDOREDUCTASE CATD-RELATED"/>
    <property type="match status" value="1"/>
</dbReference>
<dbReference type="InterPro" id="IPR051907">
    <property type="entry name" value="DoxX-like_oxidoreductase"/>
</dbReference>
<keyword evidence="6 7" id="KW-0472">Membrane</keyword>
<dbReference type="Proteomes" id="UP000033935">
    <property type="component" value="Unassembled WGS sequence"/>
</dbReference>
<evidence type="ECO:0000313" key="9">
    <source>
        <dbReference type="Proteomes" id="UP000033935"/>
    </source>
</evidence>
<comment type="caution">
    <text evidence="8">The sequence shown here is derived from an EMBL/GenBank/DDBJ whole genome shotgun (WGS) entry which is preliminary data.</text>
</comment>
<dbReference type="InterPro" id="IPR032808">
    <property type="entry name" value="DoxX"/>
</dbReference>
<comment type="similarity">
    <text evidence="2">Belongs to the DoxX family.</text>
</comment>
<reference evidence="8 9" key="1">
    <citation type="journal article" date="2015" name="Nature">
        <title>rRNA introns, odd ribosomes, and small enigmatic genomes across a large radiation of phyla.</title>
        <authorList>
            <person name="Brown C.T."/>
            <person name="Hug L.A."/>
            <person name="Thomas B.C."/>
            <person name="Sharon I."/>
            <person name="Castelle C.J."/>
            <person name="Singh A."/>
            <person name="Wilkins M.J."/>
            <person name="Williams K.H."/>
            <person name="Banfield J.F."/>
        </authorList>
    </citation>
    <scope>NUCLEOTIDE SEQUENCE [LARGE SCALE GENOMIC DNA]</scope>
</reference>
<dbReference type="GO" id="GO:0005886">
    <property type="term" value="C:plasma membrane"/>
    <property type="evidence" value="ECO:0007669"/>
    <property type="project" value="UniProtKB-SubCell"/>
</dbReference>
<comment type="subcellular location">
    <subcellularLocation>
        <location evidence="1">Cell membrane</location>
        <topology evidence="1">Multi-pass membrane protein</topology>
    </subcellularLocation>
</comment>